<evidence type="ECO:0000313" key="2">
    <source>
        <dbReference type="EMBL" id="GBP95972.1"/>
    </source>
</evidence>
<keyword evidence="2" id="KW-0695">RNA-directed DNA polymerase</keyword>
<keyword evidence="3" id="KW-1185">Reference proteome</keyword>
<keyword evidence="2" id="KW-0808">Transferase</keyword>
<accession>A0A4C2A827</accession>
<sequence length="322" mass="36513">MVAVTKLFNRILRTGIAIPKAGKEPRLASSQCPITLLSHIAMLFERIADLARVLHYMAAEHNRDRRTVQIFFDFEKAFDRAWHFGLLHKLLANTQILPVLVRKVASFLEVRDFFAAVEEAISNRRPMRAGVLQGSCPSPSLYAVFTDDFPKLAGQLSNWEENVVVALYAYDSDYLASPCRADLAVAKLQRVLDLLLDWMDKCRVAVNVTKTAALLTGQQRIMPPKQRLRGLEVEWQTRVPYLGAQIDCSMRMAAQVEHVTHLSRAARIMLCLVLRSHLPLRKLLCIRTTSVHGLRTQHQHSTYFVPYHIGRGSKPSRTSPYG</sequence>
<evidence type="ECO:0000259" key="1">
    <source>
        <dbReference type="PROSITE" id="PS50878"/>
    </source>
</evidence>
<dbReference type="OrthoDB" id="412981at2759"/>
<dbReference type="Proteomes" id="UP000299102">
    <property type="component" value="Unassembled WGS sequence"/>
</dbReference>
<dbReference type="GO" id="GO:0003964">
    <property type="term" value="F:RNA-directed DNA polymerase activity"/>
    <property type="evidence" value="ECO:0007669"/>
    <property type="project" value="UniProtKB-KW"/>
</dbReference>
<protein>
    <submittedName>
        <fullName evidence="2">RNA-directed DNA polymerase from mobile element jockey</fullName>
    </submittedName>
</protein>
<dbReference type="PROSITE" id="PS50878">
    <property type="entry name" value="RT_POL"/>
    <property type="match status" value="1"/>
</dbReference>
<feature type="domain" description="Reverse transcriptase" evidence="1">
    <location>
        <begin position="1"/>
        <end position="246"/>
    </location>
</feature>
<dbReference type="EMBL" id="BGZK01002714">
    <property type="protein sequence ID" value="GBP95972.1"/>
    <property type="molecule type" value="Genomic_DNA"/>
</dbReference>
<dbReference type="PANTHER" id="PTHR19446">
    <property type="entry name" value="REVERSE TRANSCRIPTASES"/>
    <property type="match status" value="1"/>
</dbReference>
<gene>
    <name evidence="2" type="primary">pol</name>
    <name evidence="2" type="ORF">EVAR_76117_1</name>
</gene>
<keyword evidence="2" id="KW-0548">Nucleotidyltransferase</keyword>
<dbReference type="InterPro" id="IPR000477">
    <property type="entry name" value="RT_dom"/>
</dbReference>
<reference evidence="2 3" key="1">
    <citation type="journal article" date="2019" name="Commun. Biol.">
        <title>The bagworm genome reveals a unique fibroin gene that provides high tensile strength.</title>
        <authorList>
            <person name="Kono N."/>
            <person name="Nakamura H."/>
            <person name="Ohtoshi R."/>
            <person name="Tomita M."/>
            <person name="Numata K."/>
            <person name="Arakawa K."/>
        </authorList>
    </citation>
    <scope>NUCLEOTIDE SEQUENCE [LARGE SCALE GENOMIC DNA]</scope>
</reference>
<dbReference type="AlphaFoldDB" id="A0A4C2A827"/>
<proteinExistence type="predicted"/>
<name>A0A4C2A827_EUMVA</name>
<evidence type="ECO:0000313" key="3">
    <source>
        <dbReference type="Proteomes" id="UP000299102"/>
    </source>
</evidence>
<dbReference type="Pfam" id="PF00078">
    <property type="entry name" value="RVT_1"/>
    <property type="match status" value="1"/>
</dbReference>
<comment type="caution">
    <text evidence="2">The sequence shown here is derived from an EMBL/GenBank/DDBJ whole genome shotgun (WGS) entry which is preliminary data.</text>
</comment>
<dbReference type="STRING" id="151549.A0A4C2A827"/>
<organism evidence="2 3">
    <name type="scientific">Eumeta variegata</name>
    <name type="common">Bagworm moth</name>
    <name type="synonym">Eumeta japonica</name>
    <dbReference type="NCBI Taxonomy" id="151549"/>
    <lineage>
        <taxon>Eukaryota</taxon>
        <taxon>Metazoa</taxon>
        <taxon>Ecdysozoa</taxon>
        <taxon>Arthropoda</taxon>
        <taxon>Hexapoda</taxon>
        <taxon>Insecta</taxon>
        <taxon>Pterygota</taxon>
        <taxon>Neoptera</taxon>
        <taxon>Endopterygota</taxon>
        <taxon>Lepidoptera</taxon>
        <taxon>Glossata</taxon>
        <taxon>Ditrysia</taxon>
        <taxon>Tineoidea</taxon>
        <taxon>Psychidae</taxon>
        <taxon>Oiketicinae</taxon>
        <taxon>Eumeta</taxon>
    </lineage>
</organism>